<keyword evidence="2" id="KW-0012">Acyltransferase</keyword>
<dbReference type="Pfam" id="PF12551">
    <property type="entry name" value="PHBC_N"/>
    <property type="match status" value="1"/>
</dbReference>
<dbReference type="InterPro" id="IPR022211">
    <property type="entry name" value="PHBC_N"/>
</dbReference>
<proteinExistence type="predicted"/>
<dbReference type="InterPro" id="IPR010941">
    <property type="entry name" value="PhaC_N"/>
</dbReference>
<dbReference type="SUPFAM" id="SSF53474">
    <property type="entry name" value="alpha/beta-Hydrolases"/>
    <property type="match status" value="1"/>
</dbReference>
<dbReference type="OrthoDB" id="7208816at2"/>
<dbReference type="AlphaFoldDB" id="A0A6I6SMP4"/>
<evidence type="ECO:0000313" key="7">
    <source>
        <dbReference type="Proteomes" id="UP000464013"/>
    </source>
</evidence>
<dbReference type="InterPro" id="IPR029058">
    <property type="entry name" value="AB_hydrolase_fold"/>
</dbReference>
<dbReference type="GO" id="GO:0016787">
    <property type="term" value="F:hydrolase activity"/>
    <property type="evidence" value="ECO:0007669"/>
    <property type="project" value="UniProtKB-KW"/>
</dbReference>
<name>A0A6I6SMP4_9GAMM</name>
<feature type="domain" description="Poly-beta-hydroxybutyrate polymerase N-terminal" evidence="5">
    <location>
        <begin position="17"/>
        <end position="57"/>
    </location>
</feature>
<sequence>MALPSTAERPNPGFYSTHALDRAFKANLARLTAGITPAGLASVYFEWLVHLMLSPGKQLELGEKYARKLTRFGHYISRQALEPSACACIEPLEQDRRFSGEEWQRWPYNLIYQSFLLTQQWWHNATSDIDGLSPDSERVVNFITRQILDRYSPSNSPWLNPEVVAATLATGGQNLVAGWQHFIEDWERAVSGKPPFGAEAFRVGKNLAITPGKVVYRNRLIELIQYTPTTKQVYAEPVLIVPAWIMKYYILDLTPAQSLVKYLVDEGHTVFMISWRNPGSEEHNLGMEDYRRLGPMAALDAVSAITGGSKVHGVGYCLGGTLLSIAAAAMARDGDDRLASLTTLATQVDFTEAGELMLFIGESQVAYLENMMWDQGYLDGFQMAGAFQILRSNDLIWSRIVHDYLLGGRQPMNALMAWNADLTRMPYRMHSEYLRQLFLNNDLANGHYRVDDRPVVIQDIRAPLFVVSTTADHVAPWKSVYKIHLLADADEVTFVLTSGGHNAGIVSEPGHTGRRFRMDTPRHGKAYLDPETWQQITPEQDGSWWPAWHQWLAAHSSEQLAPPAMGSQQYPPLADAPGNYVLAP</sequence>
<dbReference type="InterPro" id="IPR051321">
    <property type="entry name" value="PHA/PHB_synthase"/>
</dbReference>
<dbReference type="Gene3D" id="3.40.50.1820">
    <property type="entry name" value="alpha/beta hydrolase"/>
    <property type="match status" value="1"/>
</dbReference>
<evidence type="ECO:0000259" key="4">
    <source>
        <dbReference type="Pfam" id="PF07167"/>
    </source>
</evidence>
<dbReference type="EMBL" id="CP035042">
    <property type="protein sequence ID" value="QHC52058.1"/>
    <property type="molecule type" value="Genomic_DNA"/>
</dbReference>
<evidence type="ECO:0000256" key="1">
    <source>
        <dbReference type="ARBA" id="ARBA00022679"/>
    </source>
</evidence>
<organism evidence="6 7">
    <name type="scientific">Billgrantia tianxiuensis</name>
    <dbReference type="NCBI Taxonomy" id="2497861"/>
    <lineage>
        <taxon>Bacteria</taxon>
        <taxon>Pseudomonadati</taxon>
        <taxon>Pseudomonadota</taxon>
        <taxon>Gammaproteobacteria</taxon>
        <taxon>Oceanospirillales</taxon>
        <taxon>Halomonadaceae</taxon>
        <taxon>Billgrantia</taxon>
    </lineage>
</organism>
<dbReference type="Pfam" id="PF07167">
    <property type="entry name" value="PhaC_N"/>
    <property type="match status" value="1"/>
</dbReference>
<feature type="region of interest" description="Disordered" evidence="3">
    <location>
        <begin position="562"/>
        <end position="584"/>
    </location>
</feature>
<evidence type="ECO:0000259" key="5">
    <source>
        <dbReference type="Pfam" id="PF12551"/>
    </source>
</evidence>
<evidence type="ECO:0000256" key="3">
    <source>
        <dbReference type="SAM" id="MobiDB-lite"/>
    </source>
</evidence>
<dbReference type="PANTHER" id="PTHR36837">
    <property type="entry name" value="POLY(3-HYDROXYALKANOATE) POLYMERASE SUBUNIT PHAC"/>
    <property type="match status" value="1"/>
</dbReference>
<dbReference type="GO" id="GO:0016746">
    <property type="term" value="F:acyltransferase activity"/>
    <property type="evidence" value="ECO:0007669"/>
    <property type="project" value="UniProtKB-KW"/>
</dbReference>
<protein>
    <submittedName>
        <fullName evidence="6">Alpha/beta fold hydrolase</fullName>
    </submittedName>
</protein>
<reference evidence="6 7" key="1">
    <citation type="submission" date="2019-01" db="EMBL/GenBank/DDBJ databases">
        <title>Complete genome of a denitifying bacterium Halomons sp. BC-M4-5.</title>
        <authorList>
            <person name="Wang L."/>
            <person name="Shao Z."/>
        </authorList>
    </citation>
    <scope>NUCLEOTIDE SEQUENCE [LARGE SCALE GENOMIC DNA]</scope>
    <source>
        <strain evidence="6 7">BC-M4-5</strain>
    </source>
</reference>
<evidence type="ECO:0000256" key="2">
    <source>
        <dbReference type="ARBA" id="ARBA00023315"/>
    </source>
</evidence>
<feature type="domain" description="Poly-beta-hydroxybutyrate polymerase N-terminal" evidence="4">
    <location>
        <begin position="94"/>
        <end position="263"/>
    </location>
</feature>
<dbReference type="GO" id="GO:0042619">
    <property type="term" value="P:poly-hydroxybutyrate biosynthetic process"/>
    <property type="evidence" value="ECO:0007669"/>
    <property type="project" value="InterPro"/>
</dbReference>
<dbReference type="Proteomes" id="UP000464013">
    <property type="component" value="Chromosome"/>
</dbReference>
<gene>
    <name evidence="6" type="ORF">EKK97_06450</name>
</gene>
<keyword evidence="1" id="KW-0808">Transferase</keyword>
<dbReference type="PANTHER" id="PTHR36837:SF5">
    <property type="entry name" value="POLY-3-HYDROXYBUTYRATE SYNTHASE"/>
    <property type="match status" value="1"/>
</dbReference>
<evidence type="ECO:0000313" key="6">
    <source>
        <dbReference type="EMBL" id="QHC52058.1"/>
    </source>
</evidence>
<accession>A0A6I6SMP4</accession>
<dbReference type="KEGG" id="htx:EKK97_06450"/>
<keyword evidence="7" id="KW-1185">Reference proteome</keyword>
<keyword evidence="6" id="KW-0378">Hydrolase</keyword>